<dbReference type="Proteomes" id="UP000799423">
    <property type="component" value="Unassembled WGS sequence"/>
</dbReference>
<gene>
    <name evidence="2" type="ORF">T440DRAFT_484483</name>
</gene>
<protein>
    <submittedName>
        <fullName evidence="2">Uncharacterized protein</fullName>
    </submittedName>
</protein>
<feature type="compositionally biased region" description="Basic and acidic residues" evidence="1">
    <location>
        <begin position="182"/>
        <end position="197"/>
    </location>
</feature>
<feature type="region of interest" description="Disordered" evidence="1">
    <location>
        <begin position="81"/>
        <end position="104"/>
    </location>
</feature>
<dbReference type="EMBL" id="MU006431">
    <property type="protein sequence ID" value="KAF2844038.1"/>
    <property type="molecule type" value="Genomic_DNA"/>
</dbReference>
<organism evidence="2 3">
    <name type="scientific">Plenodomus tracheiphilus IPT5</name>
    <dbReference type="NCBI Taxonomy" id="1408161"/>
    <lineage>
        <taxon>Eukaryota</taxon>
        <taxon>Fungi</taxon>
        <taxon>Dikarya</taxon>
        <taxon>Ascomycota</taxon>
        <taxon>Pezizomycotina</taxon>
        <taxon>Dothideomycetes</taxon>
        <taxon>Pleosporomycetidae</taxon>
        <taxon>Pleosporales</taxon>
        <taxon>Pleosporineae</taxon>
        <taxon>Leptosphaeriaceae</taxon>
        <taxon>Plenodomus</taxon>
    </lineage>
</organism>
<evidence type="ECO:0000256" key="1">
    <source>
        <dbReference type="SAM" id="MobiDB-lite"/>
    </source>
</evidence>
<evidence type="ECO:0000313" key="3">
    <source>
        <dbReference type="Proteomes" id="UP000799423"/>
    </source>
</evidence>
<feature type="compositionally biased region" description="Basic and acidic residues" evidence="1">
    <location>
        <begin position="213"/>
        <end position="223"/>
    </location>
</feature>
<accession>A0A6A7AP26</accession>
<evidence type="ECO:0000313" key="2">
    <source>
        <dbReference type="EMBL" id="KAF2844038.1"/>
    </source>
</evidence>
<feature type="region of interest" description="Disordered" evidence="1">
    <location>
        <begin position="151"/>
        <end position="234"/>
    </location>
</feature>
<name>A0A6A7AP26_9PLEO</name>
<reference evidence="2" key="1">
    <citation type="submission" date="2020-01" db="EMBL/GenBank/DDBJ databases">
        <authorList>
            <consortium name="DOE Joint Genome Institute"/>
            <person name="Haridas S."/>
            <person name="Albert R."/>
            <person name="Binder M."/>
            <person name="Bloem J."/>
            <person name="Labutti K."/>
            <person name="Salamov A."/>
            <person name="Andreopoulos B."/>
            <person name="Baker S.E."/>
            <person name="Barry K."/>
            <person name="Bills G."/>
            <person name="Bluhm B.H."/>
            <person name="Cannon C."/>
            <person name="Castanera R."/>
            <person name="Culley D.E."/>
            <person name="Daum C."/>
            <person name="Ezra D."/>
            <person name="Gonzalez J.B."/>
            <person name="Henrissat B."/>
            <person name="Kuo A."/>
            <person name="Liang C."/>
            <person name="Lipzen A."/>
            <person name="Lutzoni F."/>
            <person name="Magnuson J."/>
            <person name="Mondo S."/>
            <person name="Nolan M."/>
            <person name="Ohm R."/>
            <person name="Pangilinan J."/>
            <person name="Park H.-J."/>
            <person name="Ramirez L."/>
            <person name="Alfaro M."/>
            <person name="Sun H."/>
            <person name="Tritt A."/>
            <person name="Yoshinaga Y."/>
            <person name="Zwiers L.-H."/>
            <person name="Turgeon B.G."/>
            <person name="Goodwin S.B."/>
            <person name="Spatafora J.W."/>
            <person name="Crous P.W."/>
            <person name="Grigoriev I.V."/>
        </authorList>
    </citation>
    <scope>NUCLEOTIDE SEQUENCE</scope>
    <source>
        <strain evidence="2">IPT5</strain>
    </source>
</reference>
<keyword evidence="3" id="KW-1185">Reference proteome</keyword>
<dbReference type="AlphaFoldDB" id="A0A6A7AP26"/>
<proteinExistence type="predicted"/>
<sequence length="264" mass="29131">MVSSEISGSMQFDASGVEYRSSADQGSDITFIVLTVMPFSEGTWCLAFYSGTGSTGSRSLFCPPSHITLSDWLVQNHAMAADDGPSSARNAQHDQEPSPVLDAIQREHCRYRLHRLDKERSREEQVELLARAVDTAHNRPQASVVTEVAMAKPPARGRPYSNSLSPIHEDTADGNRGSTADKLCRPRPDTRAKEDLGRGQLAVHPADVLSQHNTEHQDRELEGPKATTTEEPMTKRNPAMCEPRITHRYRNVGGYANPGVRRSV</sequence>